<name>A0A1H9HWF2_FLAFI</name>
<dbReference type="RefSeq" id="WP_074722559.1">
    <property type="nucleotide sequence ID" value="NZ_CBCRVS010000012.1"/>
</dbReference>
<sequence>MRKINTFWNWFQDNNKTIQNLIFETPKNQIHIIYWLSKNLSYYCEELDFIILFPKNNADKTELIITANGNVEYFGQVINLVDNAPLLRKWKFTAFLQSTEKINRIINGLDQPYIIQELTLQSNESKFLPIDYNPITAKIDIIIFLKDYNLYCDTKTLKQAIFIILHNIAGKNILSQNISLIQLPYSSNGKPANKFSDNEELIHLFELEYYLDKYNQSSNKYS</sequence>
<evidence type="ECO:0000313" key="1">
    <source>
        <dbReference type="EMBL" id="SEQ66659.1"/>
    </source>
</evidence>
<proteinExistence type="predicted"/>
<dbReference type="Proteomes" id="UP000183658">
    <property type="component" value="Unassembled WGS sequence"/>
</dbReference>
<protein>
    <submittedName>
        <fullName evidence="1">Uncharacterized protein</fullName>
    </submittedName>
</protein>
<dbReference type="EMBL" id="FOFZ01000003">
    <property type="protein sequence ID" value="SEQ66659.1"/>
    <property type="molecule type" value="Genomic_DNA"/>
</dbReference>
<keyword evidence="2" id="KW-1185">Reference proteome</keyword>
<organism evidence="1 2">
    <name type="scientific">Flavobacterium frigoris</name>
    <dbReference type="NCBI Taxonomy" id="229204"/>
    <lineage>
        <taxon>Bacteria</taxon>
        <taxon>Pseudomonadati</taxon>
        <taxon>Bacteroidota</taxon>
        <taxon>Flavobacteriia</taxon>
        <taxon>Flavobacteriales</taxon>
        <taxon>Flavobacteriaceae</taxon>
        <taxon>Flavobacterium</taxon>
    </lineage>
</organism>
<dbReference type="OrthoDB" id="1339084at2"/>
<gene>
    <name evidence="1" type="ORF">SAMN05444355_103278</name>
</gene>
<accession>A0A1H9HWF2</accession>
<reference evidence="2" key="1">
    <citation type="submission" date="2016-10" db="EMBL/GenBank/DDBJ databases">
        <authorList>
            <person name="Varghese N."/>
            <person name="Submissions S."/>
        </authorList>
    </citation>
    <scope>NUCLEOTIDE SEQUENCE [LARGE SCALE GENOMIC DNA]</scope>
    <source>
        <strain evidence="2">DSM 15719</strain>
    </source>
</reference>
<evidence type="ECO:0000313" key="2">
    <source>
        <dbReference type="Proteomes" id="UP000183658"/>
    </source>
</evidence>
<dbReference type="AlphaFoldDB" id="A0A1H9HWF2"/>